<dbReference type="NCBIfam" id="NF033788">
    <property type="entry name" value="HTH_metalloreg"/>
    <property type="match status" value="1"/>
</dbReference>
<keyword evidence="3" id="KW-0238">DNA-binding</keyword>
<name>A0A942Z2X3_9BACI</name>
<dbReference type="PROSITE" id="PS50987">
    <property type="entry name" value="HTH_ARSR_2"/>
    <property type="match status" value="1"/>
</dbReference>
<dbReference type="SMART" id="SM00418">
    <property type="entry name" value="HTH_ARSR"/>
    <property type="match status" value="1"/>
</dbReference>
<comment type="similarity">
    <text evidence="1">Belongs to the AHA1 family.</text>
</comment>
<keyword evidence="2" id="KW-0805">Transcription regulation</keyword>
<keyword evidence="7" id="KW-1185">Reference proteome</keyword>
<evidence type="ECO:0000313" key="6">
    <source>
        <dbReference type="EMBL" id="MBS4221924.1"/>
    </source>
</evidence>
<evidence type="ECO:0000256" key="2">
    <source>
        <dbReference type="ARBA" id="ARBA00023015"/>
    </source>
</evidence>
<evidence type="ECO:0000259" key="5">
    <source>
        <dbReference type="PROSITE" id="PS50987"/>
    </source>
</evidence>
<dbReference type="Gene3D" id="3.30.530.20">
    <property type="match status" value="1"/>
</dbReference>
<organism evidence="6 7">
    <name type="scientific">Lederbergia citrea</name>
    <dbReference type="NCBI Taxonomy" id="2833581"/>
    <lineage>
        <taxon>Bacteria</taxon>
        <taxon>Bacillati</taxon>
        <taxon>Bacillota</taxon>
        <taxon>Bacilli</taxon>
        <taxon>Bacillales</taxon>
        <taxon>Bacillaceae</taxon>
        <taxon>Lederbergia</taxon>
    </lineage>
</organism>
<keyword evidence="4" id="KW-0804">Transcription</keyword>
<evidence type="ECO:0000313" key="7">
    <source>
        <dbReference type="Proteomes" id="UP000676456"/>
    </source>
</evidence>
<sequence>MNRTRPTRDVYDAVADPTRRKLLRLLAEAEEMPLHELTAQFQMGRTAVSKHLAILKEADLVADRKVGRETRYRLNAIPLKEIQDWVSFYEGFWKERIVKLNFLLEEQKMKSDVSLDFQFTSSIEQVWNALTDSVMLEKWIWKNDFKPIVGHKFQFRTEPNEWWNGIVDGEVLEVDEPNKLTYTWISAGESTTITWTLKKGSDGTIHLHFDQIGFSEETKAREGAIEGAKYAWTNMCEQLKKVLEEM</sequence>
<accession>A0A942Z2X3</accession>
<dbReference type="InterPro" id="IPR023393">
    <property type="entry name" value="START-like_dom_sf"/>
</dbReference>
<dbReference type="CDD" id="cd00090">
    <property type="entry name" value="HTH_ARSR"/>
    <property type="match status" value="1"/>
</dbReference>
<comment type="caution">
    <text evidence="6">The sequence shown here is derived from an EMBL/GenBank/DDBJ whole genome shotgun (WGS) entry which is preliminary data.</text>
</comment>
<dbReference type="SUPFAM" id="SSF46785">
    <property type="entry name" value="Winged helix' DNA-binding domain"/>
    <property type="match status" value="1"/>
</dbReference>
<dbReference type="GO" id="GO:0003677">
    <property type="term" value="F:DNA binding"/>
    <property type="evidence" value="ECO:0007669"/>
    <property type="project" value="UniProtKB-KW"/>
</dbReference>
<dbReference type="PANTHER" id="PTHR33154">
    <property type="entry name" value="TRANSCRIPTIONAL REGULATOR, ARSR FAMILY"/>
    <property type="match status" value="1"/>
</dbReference>
<dbReference type="EMBL" id="JAGYPN010000001">
    <property type="protein sequence ID" value="MBS4221924.1"/>
    <property type="molecule type" value="Genomic_DNA"/>
</dbReference>
<evidence type="ECO:0000256" key="4">
    <source>
        <dbReference type="ARBA" id="ARBA00023163"/>
    </source>
</evidence>
<dbReference type="Proteomes" id="UP000676456">
    <property type="component" value="Unassembled WGS sequence"/>
</dbReference>
<dbReference type="Gene3D" id="1.10.10.10">
    <property type="entry name" value="Winged helix-like DNA-binding domain superfamily/Winged helix DNA-binding domain"/>
    <property type="match status" value="1"/>
</dbReference>
<reference evidence="6 7" key="1">
    <citation type="submission" date="2021-05" db="EMBL/GenBank/DDBJ databases">
        <title>Novel Bacillus species.</title>
        <authorList>
            <person name="Liu G."/>
        </authorList>
    </citation>
    <scope>NUCLEOTIDE SEQUENCE [LARGE SCALE GENOMIC DNA]</scope>
    <source>
        <strain evidence="6 7">FJAT-49682</strain>
    </source>
</reference>
<gene>
    <name evidence="6" type="ORF">KHA91_04055</name>
</gene>
<dbReference type="InterPro" id="IPR001845">
    <property type="entry name" value="HTH_ArsR_DNA-bd_dom"/>
</dbReference>
<dbReference type="Pfam" id="PF01022">
    <property type="entry name" value="HTH_5"/>
    <property type="match status" value="1"/>
</dbReference>
<dbReference type="InterPro" id="IPR036388">
    <property type="entry name" value="WH-like_DNA-bd_sf"/>
</dbReference>
<protein>
    <submittedName>
        <fullName evidence="6">Metalloregulator ArsR/SmtB family transcription factor</fullName>
    </submittedName>
</protein>
<proteinExistence type="inferred from homology"/>
<dbReference type="InterPro" id="IPR036390">
    <property type="entry name" value="WH_DNA-bd_sf"/>
</dbReference>
<dbReference type="SUPFAM" id="SSF55961">
    <property type="entry name" value="Bet v1-like"/>
    <property type="match status" value="1"/>
</dbReference>
<dbReference type="PANTHER" id="PTHR33154:SF33">
    <property type="entry name" value="TRANSCRIPTIONAL REPRESSOR SDPR"/>
    <property type="match status" value="1"/>
</dbReference>
<dbReference type="GO" id="GO:0003700">
    <property type="term" value="F:DNA-binding transcription factor activity"/>
    <property type="evidence" value="ECO:0007669"/>
    <property type="project" value="InterPro"/>
</dbReference>
<dbReference type="PRINTS" id="PR00778">
    <property type="entry name" value="HTHARSR"/>
</dbReference>
<dbReference type="InterPro" id="IPR051081">
    <property type="entry name" value="HTH_MetalResp_TranReg"/>
</dbReference>
<dbReference type="AlphaFoldDB" id="A0A942Z2X3"/>
<evidence type="ECO:0000256" key="3">
    <source>
        <dbReference type="ARBA" id="ARBA00023125"/>
    </source>
</evidence>
<dbReference type="Pfam" id="PF08327">
    <property type="entry name" value="AHSA1"/>
    <property type="match status" value="1"/>
</dbReference>
<dbReference type="InterPro" id="IPR013538">
    <property type="entry name" value="ASHA1/2-like_C"/>
</dbReference>
<dbReference type="InterPro" id="IPR011991">
    <property type="entry name" value="ArsR-like_HTH"/>
</dbReference>
<dbReference type="CDD" id="cd07814">
    <property type="entry name" value="SRPBCC_CalC_Aha1-like"/>
    <property type="match status" value="1"/>
</dbReference>
<feature type="domain" description="HTH arsR-type" evidence="5">
    <location>
        <begin position="1"/>
        <end position="94"/>
    </location>
</feature>
<evidence type="ECO:0000256" key="1">
    <source>
        <dbReference type="ARBA" id="ARBA00006817"/>
    </source>
</evidence>